<dbReference type="Proteomes" id="UP000823388">
    <property type="component" value="Chromosome 3N"/>
</dbReference>
<keyword evidence="3" id="KW-1185">Reference proteome</keyword>
<accession>A0A8T0U5G2</accession>
<comment type="caution">
    <text evidence="2">The sequence shown here is derived from an EMBL/GenBank/DDBJ whole genome shotgun (WGS) entry which is preliminary data.</text>
</comment>
<dbReference type="EMBL" id="CM029042">
    <property type="protein sequence ID" value="KAG2616313.1"/>
    <property type="molecule type" value="Genomic_DNA"/>
</dbReference>
<proteinExistence type="predicted"/>
<gene>
    <name evidence="2" type="ORF">PVAP13_3NG178145</name>
</gene>
<feature type="compositionally biased region" description="Basic and acidic residues" evidence="1">
    <location>
        <begin position="71"/>
        <end position="80"/>
    </location>
</feature>
<evidence type="ECO:0000313" key="2">
    <source>
        <dbReference type="EMBL" id="KAG2616313.1"/>
    </source>
</evidence>
<protein>
    <submittedName>
        <fullName evidence="2">Uncharacterized protein</fullName>
    </submittedName>
</protein>
<evidence type="ECO:0000256" key="1">
    <source>
        <dbReference type="SAM" id="MobiDB-lite"/>
    </source>
</evidence>
<name>A0A8T0U5G2_PANVG</name>
<evidence type="ECO:0000313" key="3">
    <source>
        <dbReference type="Proteomes" id="UP000823388"/>
    </source>
</evidence>
<reference evidence="2" key="1">
    <citation type="submission" date="2020-05" db="EMBL/GenBank/DDBJ databases">
        <title>WGS assembly of Panicum virgatum.</title>
        <authorList>
            <person name="Lovell J.T."/>
            <person name="Jenkins J."/>
            <person name="Shu S."/>
            <person name="Juenger T.E."/>
            <person name="Schmutz J."/>
        </authorList>
    </citation>
    <scope>NUCLEOTIDE SEQUENCE</scope>
    <source>
        <strain evidence="2">AP13</strain>
    </source>
</reference>
<dbReference type="AlphaFoldDB" id="A0A8T0U5G2"/>
<sequence length="103" mass="10974">MNHALPRRLLLPDSFLSRQPHAPPVRPEASAPVRLASGGSLLYARLEGGGERGVQRRAWVRRAGLAPAERRGVGGREAWRWRGGATDGTAGPVAGRRHGGLVA</sequence>
<organism evidence="2 3">
    <name type="scientific">Panicum virgatum</name>
    <name type="common">Blackwell switchgrass</name>
    <dbReference type="NCBI Taxonomy" id="38727"/>
    <lineage>
        <taxon>Eukaryota</taxon>
        <taxon>Viridiplantae</taxon>
        <taxon>Streptophyta</taxon>
        <taxon>Embryophyta</taxon>
        <taxon>Tracheophyta</taxon>
        <taxon>Spermatophyta</taxon>
        <taxon>Magnoliopsida</taxon>
        <taxon>Liliopsida</taxon>
        <taxon>Poales</taxon>
        <taxon>Poaceae</taxon>
        <taxon>PACMAD clade</taxon>
        <taxon>Panicoideae</taxon>
        <taxon>Panicodae</taxon>
        <taxon>Paniceae</taxon>
        <taxon>Panicinae</taxon>
        <taxon>Panicum</taxon>
        <taxon>Panicum sect. Hiantes</taxon>
    </lineage>
</organism>
<feature type="region of interest" description="Disordered" evidence="1">
    <location>
        <begin position="71"/>
        <end position="103"/>
    </location>
</feature>